<protein>
    <submittedName>
        <fullName evidence="3">LLM class flavin-dependent oxidoreductase</fullName>
    </submittedName>
</protein>
<dbReference type="GO" id="GO:0005829">
    <property type="term" value="C:cytosol"/>
    <property type="evidence" value="ECO:0007669"/>
    <property type="project" value="TreeGrafter"/>
</dbReference>
<evidence type="ECO:0000313" key="4">
    <source>
        <dbReference type="Proteomes" id="UP000763505"/>
    </source>
</evidence>
<dbReference type="InterPro" id="IPR036661">
    <property type="entry name" value="Luciferase-like_sf"/>
</dbReference>
<dbReference type="SUPFAM" id="SSF51679">
    <property type="entry name" value="Bacterial luciferase-like"/>
    <property type="match status" value="1"/>
</dbReference>
<reference evidence="3" key="2">
    <citation type="submission" date="2021-09" db="EMBL/GenBank/DDBJ databases">
        <authorList>
            <person name="Gilroy R."/>
        </authorList>
    </citation>
    <scope>NUCLEOTIDE SEQUENCE</scope>
    <source>
        <strain evidence="3">6019</strain>
    </source>
</reference>
<reference evidence="3" key="1">
    <citation type="journal article" date="2021" name="PeerJ">
        <title>Extensive microbial diversity within the chicken gut microbiome revealed by metagenomics and culture.</title>
        <authorList>
            <person name="Gilroy R."/>
            <person name="Ravi A."/>
            <person name="Getino M."/>
            <person name="Pursley I."/>
            <person name="Horton D.L."/>
            <person name="Alikhan N.F."/>
            <person name="Baker D."/>
            <person name="Gharbi K."/>
            <person name="Hall N."/>
            <person name="Watson M."/>
            <person name="Adriaenssens E.M."/>
            <person name="Foster-Nyarko E."/>
            <person name="Jarju S."/>
            <person name="Secka A."/>
            <person name="Antonio M."/>
            <person name="Oren A."/>
            <person name="Chaudhuri R.R."/>
            <person name="La Ragione R."/>
            <person name="Hildebrand F."/>
            <person name="Pallen M.J."/>
        </authorList>
    </citation>
    <scope>NUCLEOTIDE SEQUENCE</scope>
    <source>
        <strain evidence="3">6019</strain>
    </source>
</reference>
<dbReference type="PANTHER" id="PTHR30137">
    <property type="entry name" value="LUCIFERASE-LIKE MONOOXYGENASE"/>
    <property type="match status" value="1"/>
</dbReference>
<evidence type="ECO:0000256" key="1">
    <source>
        <dbReference type="ARBA" id="ARBA00007789"/>
    </source>
</evidence>
<dbReference type="Pfam" id="PF00296">
    <property type="entry name" value="Bac_luciferase"/>
    <property type="match status" value="1"/>
</dbReference>
<organism evidence="3 4">
    <name type="scientific">Aliicoccus persicus</name>
    <dbReference type="NCBI Taxonomy" id="930138"/>
    <lineage>
        <taxon>Bacteria</taxon>
        <taxon>Bacillati</taxon>
        <taxon>Bacillota</taxon>
        <taxon>Bacilli</taxon>
        <taxon>Bacillales</taxon>
        <taxon>Staphylococcaceae</taxon>
        <taxon>Aliicoccus</taxon>
    </lineage>
</organism>
<sequence length="343" mass="38465">MANRIDLKLSILDIGTKLKDNSVTTTLQNMTERVQLADSLGFTRYWFAEHHNSPNQVSTSPEVMIAHAAAHTKQIRIGAGGIMMPNHSPLKVVENFSILEGLHPGRIDLGIGRATGTDPMTSLALRRSLDAVKNYNFDDQFYEMLHFYNRDFPGDHKFRYINAVDKKDNESLMSKIFMLGSSDGGVKFAMKEGLGFVFAAHINPEIAVTTLKEYRKNFQPSESLTAPKGIYSIIVITAATDEEAAYQAGPVELYWARIQNRDTKSPFPTLEEAANHEFSSAERTAIKYNKDRFVIGSIQKVAKKLREIAEAAMVDEIMIMEAYADTEASKKAFRLLANEFELK</sequence>
<dbReference type="GO" id="GO:0016705">
    <property type="term" value="F:oxidoreductase activity, acting on paired donors, with incorporation or reduction of molecular oxygen"/>
    <property type="evidence" value="ECO:0007669"/>
    <property type="project" value="InterPro"/>
</dbReference>
<dbReference type="InterPro" id="IPR050766">
    <property type="entry name" value="Bact_Lucif_Oxidored"/>
</dbReference>
<accession>A0A921B5S4</accession>
<dbReference type="InterPro" id="IPR011251">
    <property type="entry name" value="Luciferase-like_dom"/>
</dbReference>
<dbReference type="PANTHER" id="PTHR30137:SF6">
    <property type="entry name" value="LUCIFERASE-LIKE MONOOXYGENASE"/>
    <property type="match status" value="1"/>
</dbReference>
<feature type="domain" description="Luciferase-like" evidence="2">
    <location>
        <begin position="23"/>
        <end position="312"/>
    </location>
</feature>
<dbReference type="NCBIfam" id="TIGR03558">
    <property type="entry name" value="oxido_grp_1"/>
    <property type="match status" value="1"/>
</dbReference>
<gene>
    <name evidence="3" type="ORF">K8V35_02990</name>
</gene>
<dbReference type="EMBL" id="DYYI01000027">
    <property type="protein sequence ID" value="HJE19301.1"/>
    <property type="molecule type" value="Genomic_DNA"/>
</dbReference>
<name>A0A921B5S4_9STAP</name>
<evidence type="ECO:0000313" key="3">
    <source>
        <dbReference type="EMBL" id="HJE19301.1"/>
    </source>
</evidence>
<comment type="caution">
    <text evidence="3">The sequence shown here is derived from an EMBL/GenBank/DDBJ whole genome shotgun (WGS) entry which is preliminary data.</text>
</comment>
<comment type="similarity">
    <text evidence="1">To bacterial alkanal monooxygenase alpha and beta chains.</text>
</comment>
<dbReference type="Gene3D" id="3.20.20.30">
    <property type="entry name" value="Luciferase-like domain"/>
    <property type="match status" value="1"/>
</dbReference>
<dbReference type="AlphaFoldDB" id="A0A921B5S4"/>
<proteinExistence type="predicted"/>
<dbReference type="InterPro" id="IPR019949">
    <property type="entry name" value="CmoO-like"/>
</dbReference>
<dbReference type="CDD" id="cd00347">
    <property type="entry name" value="Flavin_utilizing_monoxygenases"/>
    <property type="match status" value="1"/>
</dbReference>
<evidence type="ECO:0000259" key="2">
    <source>
        <dbReference type="Pfam" id="PF00296"/>
    </source>
</evidence>
<dbReference type="Proteomes" id="UP000763505">
    <property type="component" value="Unassembled WGS sequence"/>
</dbReference>